<dbReference type="AlphaFoldDB" id="A0A9N9RFE6"/>
<organism evidence="2 3">
    <name type="scientific">Diatraea saccharalis</name>
    <name type="common">sugarcane borer</name>
    <dbReference type="NCBI Taxonomy" id="40085"/>
    <lineage>
        <taxon>Eukaryota</taxon>
        <taxon>Metazoa</taxon>
        <taxon>Ecdysozoa</taxon>
        <taxon>Arthropoda</taxon>
        <taxon>Hexapoda</taxon>
        <taxon>Insecta</taxon>
        <taxon>Pterygota</taxon>
        <taxon>Neoptera</taxon>
        <taxon>Endopterygota</taxon>
        <taxon>Lepidoptera</taxon>
        <taxon>Glossata</taxon>
        <taxon>Ditrysia</taxon>
        <taxon>Pyraloidea</taxon>
        <taxon>Crambidae</taxon>
        <taxon>Crambinae</taxon>
        <taxon>Diatraea</taxon>
    </lineage>
</organism>
<feature type="region of interest" description="Disordered" evidence="1">
    <location>
        <begin position="93"/>
        <end position="112"/>
    </location>
</feature>
<evidence type="ECO:0000256" key="1">
    <source>
        <dbReference type="SAM" id="MobiDB-lite"/>
    </source>
</evidence>
<accession>A0A9N9RFE6</accession>
<dbReference type="OrthoDB" id="6257037at2759"/>
<evidence type="ECO:0000313" key="3">
    <source>
        <dbReference type="Proteomes" id="UP001153714"/>
    </source>
</evidence>
<gene>
    <name evidence="2" type="ORF">DIATSA_LOCUS12822</name>
</gene>
<proteinExistence type="predicted"/>
<dbReference type="Proteomes" id="UP001153714">
    <property type="component" value="Chromosome 8"/>
</dbReference>
<dbReference type="EMBL" id="OU893339">
    <property type="protein sequence ID" value="CAG9795570.1"/>
    <property type="molecule type" value="Genomic_DNA"/>
</dbReference>
<protein>
    <submittedName>
        <fullName evidence="2">Uncharacterized protein</fullName>
    </submittedName>
</protein>
<reference evidence="2" key="2">
    <citation type="submission" date="2022-10" db="EMBL/GenBank/DDBJ databases">
        <authorList>
            <consortium name="ENA_rothamsted_submissions"/>
            <consortium name="culmorum"/>
            <person name="King R."/>
        </authorList>
    </citation>
    <scope>NUCLEOTIDE SEQUENCE</scope>
</reference>
<feature type="compositionally biased region" description="Basic residues" evidence="1">
    <location>
        <begin position="20"/>
        <end position="31"/>
    </location>
</feature>
<keyword evidence="3" id="KW-1185">Reference proteome</keyword>
<name>A0A9N9RFE6_9NEOP</name>
<feature type="region of interest" description="Disordered" evidence="1">
    <location>
        <begin position="1"/>
        <end position="45"/>
    </location>
</feature>
<sequence length="112" mass="12612">MEKPDLTDNAVTSTENINKNKLKTRGKKRKRKDSDTSLETEDALPENALEVENNVIASATKNNLDDVSVKKILKKVVTNDHVLAFVKLREEEEISRTDPSGIRPKLTRAKVK</sequence>
<evidence type="ECO:0000313" key="2">
    <source>
        <dbReference type="EMBL" id="CAG9795570.1"/>
    </source>
</evidence>
<reference evidence="2" key="1">
    <citation type="submission" date="2021-12" db="EMBL/GenBank/DDBJ databases">
        <authorList>
            <person name="King R."/>
        </authorList>
    </citation>
    <scope>NUCLEOTIDE SEQUENCE</scope>
</reference>